<evidence type="ECO:0000313" key="1">
    <source>
        <dbReference type="EMBL" id="CAG8846778.1"/>
    </source>
</evidence>
<dbReference type="Proteomes" id="UP000789920">
    <property type="component" value="Unassembled WGS sequence"/>
</dbReference>
<dbReference type="EMBL" id="CAJVQC010152845">
    <property type="protein sequence ID" value="CAG8846778.1"/>
    <property type="molecule type" value="Genomic_DNA"/>
</dbReference>
<reference evidence="1" key="1">
    <citation type="submission" date="2021-06" db="EMBL/GenBank/DDBJ databases">
        <authorList>
            <person name="Kallberg Y."/>
            <person name="Tangrot J."/>
            <person name="Rosling A."/>
        </authorList>
    </citation>
    <scope>NUCLEOTIDE SEQUENCE</scope>
    <source>
        <strain evidence="1">MA461A</strain>
    </source>
</reference>
<gene>
    <name evidence="1" type="ORF">RPERSI_LOCUS34313</name>
</gene>
<comment type="caution">
    <text evidence="1">The sequence shown here is derived from an EMBL/GenBank/DDBJ whole genome shotgun (WGS) entry which is preliminary data.</text>
</comment>
<feature type="non-terminal residue" evidence="1">
    <location>
        <position position="1"/>
    </location>
</feature>
<name>A0ACA9SSJ4_9GLOM</name>
<accession>A0ACA9SSJ4</accession>
<sequence length="57" mass="6829">VVLFDEFNDDVSDPQLLRLSYTFLCCPYIVLNYLLVCYWEDISWVTVAWFMKNINLS</sequence>
<proteinExistence type="predicted"/>
<organism evidence="1 2">
    <name type="scientific">Racocetra persica</name>
    <dbReference type="NCBI Taxonomy" id="160502"/>
    <lineage>
        <taxon>Eukaryota</taxon>
        <taxon>Fungi</taxon>
        <taxon>Fungi incertae sedis</taxon>
        <taxon>Mucoromycota</taxon>
        <taxon>Glomeromycotina</taxon>
        <taxon>Glomeromycetes</taxon>
        <taxon>Diversisporales</taxon>
        <taxon>Gigasporaceae</taxon>
        <taxon>Racocetra</taxon>
    </lineage>
</organism>
<protein>
    <submittedName>
        <fullName evidence="1">22563_t:CDS:1</fullName>
    </submittedName>
</protein>
<keyword evidence="2" id="KW-1185">Reference proteome</keyword>
<evidence type="ECO:0000313" key="2">
    <source>
        <dbReference type="Proteomes" id="UP000789920"/>
    </source>
</evidence>